<evidence type="ECO:0000259" key="4">
    <source>
        <dbReference type="Pfam" id="PF04355"/>
    </source>
</evidence>
<evidence type="ECO:0000256" key="2">
    <source>
        <dbReference type="ARBA" id="ARBA00023136"/>
    </source>
</evidence>
<evidence type="ECO:0000256" key="1">
    <source>
        <dbReference type="ARBA" id="ARBA00022729"/>
    </source>
</evidence>
<evidence type="ECO:0000313" key="6">
    <source>
        <dbReference type="Proteomes" id="UP000248311"/>
    </source>
</evidence>
<accession>A0A318SQN1</accession>
<dbReference type="InterPro" id="IPR037873">
    <property type="entry name" value="BamE-like"/>
</dbReference>
<proteinExistence type="predicted"/>
<reference evidence="5 6" key="1">
    <citation type="submission" date="2018-06" db="EMBL/GenBank/DDBJ databases">
        <title>Genomic Encyclopedia of Type Strains, Phase III (KMG-III): the genomes of soil and plant-associated and newly described type strains.</title>
        <authorList>
            <person name="Whitman W."/>
        </authorList>
    </citation>
    <scope>NUCLEOTIDE SEQUENCE [LARGE SCALE GENOMIC DNA]</scope>
    <source>
        <strain evidence="5 6">CECT 9025</strain>
    </source>
</reference>
<evidence type="ECO:0000313" key="5">
    <source>
        <dbReference type="EMBL" id="PYE84003.1"/>
    </source>
</evidence>
<dbReference type="InterPro" id="IPR007450">
    <property type="entry name" value="BamE_dom"/>
</dbReference>
<dbReference type="GO" id="GO:0019867">
    <property type="term" value="C:outer membrane"/>
    <property type="evidence" value="ECO:0007669"/>
    <property type="project" value="InterPro"/>
</dbReference>
<keyword evidence="2" id="KW-0472">Membrane</keyword>
<name>A0A318SQN1_9RHOB</name>
<dbReference type="PROSITE" id="PS51257">
    <property type="entry name" value="PROKAR_LIPOPROTEIN"/>
    <property type="match status" value="1"/>
</dbReference>
<sequence>MRQRSFVQRRLSPRLALIGAALALTLAGCTTRYRNHGYTPSDAQLAQIAVGVDTRESVAEAVGTPTSAGVLNGSGYYYVSSRFRLYGALEPQEVEREVLAITFDPAGRVENIERFGLEDGAVVPLSRRVTSDNVRDTTLIRQLVGAVGNYDAGALLGEP</sequence>
<gene>
    <name evidence="5" type="ORF">DFP88_103366</name>
</gene>
<evidence type="ECO:0000256" key="3">
    <source>
        <dbReference type="SAM" id="SignalP"/>
    </source>
</evidence>
<dbReference type="EMBL" id="QJTE01000003">
    <property type="protein sequence ID" value="PYE84003.1"/>
    <property type="molecule type" value="Genomic_DNA"/>
</dbReference>
<feature type="signal peptide" evidence="3">
    <location>
        <begin position="1"/>
        <end position="23"/>
    </location>
</feature>
<dbReference type="Pfam" id="PF04355">
    <property type="entry name" value="BamE"/>
    <property type="match status" value="1"/>
</dbReference>
<feature type="domain" description="Outer membrane protein assembly factor BamE" evidence="4">
    <location>
        <begin position="37"/>
        <end position="112"/>
    </location>
</feature>
<dbReference type="RefSeq" id="WP_110814544.1">
    <property type="nucleotide sequence ID" value="NZ_QJTE01000003.1"/>
</dbReference>
<keyword evidence="6" id="KW-1185">Reference proteome</keyword>
<dbReference type="Proteomes" id="UP000248311">
    <property type="component" value="Unassembled WGS sequence"/>
</dbReference>
<protein>
    <submittedName>
        <fullName evidence="5">Beta-barrel assembly machine subunit BamE</fullName>
    </submittedName>
</protein>
<dbReference type="Gene3D" id="3.30.1450.10">
    <property type="match status" value="1"/>
</dbReference>
<keyword evidence="1 3" id="KW-0732">Signal</keyword>
<organism evidence="5 6">
    <name type="scientific">Pseudoroseicyclus aestuarii</name>
    <dbReference type="NCBI Taxonomy" id="1795041"/>
    <lineage>
        <taxon>Bacteria</taxon>
        <taxon>Pseudomonadati</taxon>
        <taxon>Pseudomonadota</taxon>
        <taxon>Alphaproteobacteria</taxon>
        <taxon>Rhodobacterales</taxon>
        <taxon>Paracoccaceae</taxon>
        <taxon>Pseudoroseicyclus</taxon>
    </lineage>
</organism>
<comment type="caution">
    <text evidence="5">The sequence shown here is derived from an EMBL/GenBank/DDBJ whole genome shotgun (WGS) entry which is preliminary data.</text>
</comment>
<dbReference type="OrthoDB" id="7203955at2"/>
<dbReference type="AlphaFoldDB" id="A0A318SQN1"/>
<feature type="chain" id="PRO_5016420211" evidence="3">
    <location>
        <begin position="24"/>
        <end position="159"/>
    </location>
</feature>